<gene>
    <name evidence="2" type="ORF">AQ619_16450</name>
</gene>
<dbReference type="RefSeq" id="WP_062150171.1">
    <property type="nucleotide sequence ID" value="NZ_CP013002.1"/>
</dbReference>
<keyword evidence="1" id="KW-0732">Signal</keyword>
<dbReference type="PROSITE" id="PS51257">
    <property type="entry name" value="PROKAR_LIPOPROTEIN"/>
    <property type="match status" value="1"/>
</dbReference>
<dbReference type="AlphaFoldDB" id="A0A0P0P3E8"/>
<evidence type="ECO:0008006" key="4">
    <source>
        <dbReference type="Google" id="ProtNLM"/>
    </source>
</evidence>
<proteinExistence type="predicted"/>
<dbReference type="KEGG" id="chq:AQ619_16450"/>
<dbReference type="EMBL" id="CP013002">
    <property type="protein sequence ID" value="ALL14825.1"/>
    <property type="molecule type" value="Genomic_DNA"/>
</dbReference>
<feature type="signal peptide" evidence="1">
    <location>
        <begin position="1"/>
        <end position="18"/>
    </location>
</feature>
<accession>A0A0P0P3E8</accession>
<keyword evidence="3" id="KW-1185">Reference proteome</keyword>
<protein>
    <recommendedName>
        <fullName evidence="4">Lipoprotein</fullName>
    </recommendedName>
</protein>
<reference evidence="2 3" key="1">
    <citation type="submission" date="2015-10" db="EMBL/GenBank/DDBJ databases">
        <title>Conservation of the essential genome among Caulobacter and Brevundimonas species.</title>
        <authorList>
            <person name="Scott D."/>
            <person name="Ely B."/>
        </authorList>
    </citation>
    <scope>NUCLEOTIDE SEQUENCE [LARGE SCALE GENOMIC DNA]</scope>
    <source>
        <strain evidence="2 3">CB4</strain>
    </source>
</reference>
<dbReference type="Proteomes" id="UP000056905">
    <property type="component" value="Chromosome"/>
</dbReference>
<dbReference type="OrthoDB" id="7205812at2"/>
<feature type="chain" id="PRO_5006052733" description="Lipoprotein" evidence="1">
    <location>
        <begin position="19"/>
        <end position="87"/>
    </location>
</feature>
<evidence type="ECO:0000313" key="3">
    <source>
        <dbReference type="Proteomes" id="UP000056905"/>
    </source>
</evidence>
<organism evidence="2 3">
    <name type="scientific">Caulobacter henricii</name>
    <dbReference type="NCBI Taxonomy" id="69395"/>
    <lineage>
        <taxon>Bacteria</taxon>
        <taxon>Pseudomonadati</taxon>
        <taxon>Pseudomonadota</taxon>
        <taxon>Alphaproteobacteria</taxon>
        <taxon>Caulobacterales</taxon>
        <taxon>Caulobacteraceae</taxon>
        <taxon>Caulobacter</taxon>
    </lineage>
</organism>
<evidence type="ECO:0000313" key="2">
    <source>
        <dbReference type="EMBL" id="ALL14825.1"/>
    </source>
</evidence>
<sequence length="87" mass="9480">MRLVLTASLLLLSLATTACTDSKRASREATWSDKPADIVCWTDGTQTYAGRSTGKVEYDEGGRISFVDAAHGRYTTIEGDCRVVYAK</sequence>
<evidence type="ECO:0000256" key="1">
    <source>
        <dbReference type="SAM" id="SignalP"/>
    </source>
</evidence>
<name>A0A0P0P3E8_9CAUL</name>